<dbReference type="EMBL" id="WHVB01000024">
    <property type="protein sequence ID" value="KAF8470984.1"/>
    <property type="molecule type" value="Genomic_DNA"/>
</dbReference>
<proteinExistence type="predicted"/>
<dbReference type="AlphaFoldDB" id="A0A9P5JZI8"/>
<organism evidence="1 2">
    <name type="scientific">Russula ochroleuca</name>
    <dbReference type="NCBI Taxonomy" id="152965"/>
    <lineage>
        <taxon>Eukaryota</taxon>
        <taxon>Fungi</taxon>
        <taxon>Dikarya</taxon>
        <taxon>Basidiomycota</taxon>
        <taxon>Agaricomycotina</taxon>
        <taxon>Agaricomycetes</taxon>
        <taxon>Russulales</taxon>
        <taxon>Russulaceae</taxon>
        <taxon>Russula</taxon>
    </lineage>
</organism>
<dbReference type="Proteomes" id="UP000759537">
    <property type="component" value="Unassembled WGS sequence"/>
</dbReference>
<dbReference type="OrthoDB" id="6132182at2759"/>
<protein>
    <submittedName>
        <fullName evidence="1">Uncharacterized protein</fullName>
    </submittedName>
</protein>
<evidence type="ECO:0000313" key="2">
    <source>
        <dbReference type="Proteomes" id="UP000759537"/>
    </source>
</evidence>
<reference evidence="1" key="2">
    <citation type="journal article" date="2020" name="Nat. Commun.">
        <title>Large-scale genome sequencing of mycorrhizal fungi provides insights into the early evolution of symbiotic traits.</title>
        <authorList>
            <person name="Miyauchi S."/>
            <person name="Kiss E."/>
            <person name="Kuo A."/>
            <person name="Drula E."/>
            <person name="Kohler A."/>
            <person name="Sanchez-Garcia M."/>
            <person name="Morin E."/>
            <person name="Andreopoulos B."/>
            <person name="Barry K.W."/>
            <person name="Bonito G."/>
            <person name="Buee M."/>
            <person name="Carver A."/>
            <person name="Chen C."/>
            <person name="Cichocki N."/>
            <person name="Clum A."/>
            <person name="Culley D."/>
            <person name="Crous P.W."/>
            <person name="Fauchery L."/>
            <person name="Girlanda M."/>
            <person name="Hayes R.D."/>
            <person name="Keri Z."/>
            <person name="LaButti K."/>
            <person name="Lipzen A."/>
            <person name="Lombard V."/>
            <person name="Magnuson J."/>
            <person name="Maillard F."/>
            <person name="Murat C."/>
            <person name="Nolan M."/>
            <person name="Ohm R.A."/>
            <person name="Pangilinan J."/>
            <person name="Pereira M.F."/>
            <person name="Perotto S."/>
            <person name="Peter M."/>
            <person name="Pfister S."/>
            <person name="Riley R."/>
            <person name="Sitrit Y."/>
            <person name="Stielow J.B."/>
            <person name="Szollosi G."/>
            <person name="Zifcakova L."/>
            <person name="Stursova M."/>
            <person name="Spatafora J.W."/>
            <person name="Tedersoo L."/>
            <person name="Vaario L.M."/>
            <person name="Yamada A."/>
            <person name="Yan M."/>
            <person name="Wang P."/>
            <person name="Xu J."/>
            <person name="Bruns T."/>
            <person name="Baldrian P."/>
            <person name="Vilgalys R."/>
            <person name="Dunand C."/>
            <person name="Henrissat B."/>
            <person name="Grigoriev I.V."/>
            <person name="Hibbett D."/>
            <person name="Nagy L.G."/>
            <person name="Martin F.M."/>
        </authorList>
    </citation>
    <scope>NUCLEOTIDE SEQUENCE</scope>
    <source>
        <strain evidence="1">Prilba</strain>
    </source>
</reference>
<evidence type="ECO:0000313" key="1">
    <source>
        <dbReference type="EMBL" id="KAF8470984.1"/>
    </source>
</evidence>
<gene>
    <name evidence="1" type="ORF">DFH94DRAFT_207224</name>
</gene>
<comment type="caution">
    <text evidence="1">The sequence shown here is derived from an EMBL/GenBank/DDBJ whole genome shotgun (WGS) entry which is preliminary data.</text>
</comment>
<keyword evidence="2" id="KW-1185">Reference proteome</keyword>
<sequence>MWIYQRVAIWNRTIDASDFYESSFWKDPDPVSGLGDRGDPDAIFSVPDGGFRNLHLSCPSPHTVRRNFTSFPFNVRFAIFTDHSKMMGNLLLSAPVIEAIFATSAGNYKEFR</sequence>
<name>A0A9P5JZI8_9AGAM</name>
<accession>A0A9P5JZI8</accession>
<reference evidence="1" key="1">
    <citation type="submission" date="2019-10" db="EMBL/GenBank/DDBJ databases">
        <authorList>
            <consortium name="DOE Joint Genome Institute"/>
            <person name="Kuo A."/>
            <person name="Miyauchi S."/>
            <person name="Kiss E."/>
            <person name="Drula E."/>
            <person name="Kohler A."/>
            <person name="Sanchez-Garcia M."/>
            <person name="Andreopoulos B."/>
            <person name="Barry K.W."/>
            <person name="Bonito G."/>
            <person name="Buee M."/>
            <person name="Carver A."/>
            <person name="Chen C."/>
            <person name="Cichocki N."/>
            <person name="Clum A."/>
            <person name="Culley D."/>
            <person name="Crous P.W."/>
            <person name="Fauchery L."/>
            <person name="Girlanda M."/>
            <person name="Hayes R."/>
            <person name="Keri Z."/>
            <person name="LaButti K."/>
            <person name="Lipzen A."/>
            <person name="Lombard V."/>
            <person name="Magnuson J."/>
            <person name="Maillard F."/>
            <person name="Morin E."/>
            <person name="Murat C."/>
            <person name="Nolan M."/>
            <person name="Ohm R."/>
            <person name="Pangilinan J."/>
            <person name="Pereira M."/>
            <person name="Perotto S."/>
            <person name="Peter M."/>
            <person name="Riley R."/>
            <person name="Sitrit Y."/>
            <person name="Stielow B."/>
            <person name="Szollosi G."/>
            <person name="Zifcakova L."/>
            <person name="Stursova M."/>
            <person name="Spatafora J.W."/>
            <person name="Tedersoo L."/>
            <person name="Vaario L.-M."/>
            <person name="Yamada A."/>
            <person name="Yan M."/>
            <person name="Wang P."/>
            <person name="Xu J."/>
            <person name="Bruns T."/>
            <person name="Baldrian P."/>
            <person name="Vilgalys R."/>
            <person name="Henrissat B."/>
            <person name="Grigoriev I.V."/>
            <person name="Hibbett D."/>
            <person name="Nagy L.G."/>
            <person name="Martin F.M."/>
        </authorList>
    </citation>
    <scope>NUCLEOTIDE SEQUENCE</scope>
    <source>
        <strain evidence="1">Prilba</strain>
    </source>
</reference>